<comment type="similarity">
    <text evidence="5">Belongs to the Deltex family.</text>
</comment>
<dbReference type="GO" id="GO:0016567">
    <property type="term" value="P:protein ubiquitination"/>
    <property type="evidence" value="ECO:0007669"/>
    <property type="project" value="UniProtKB-UniRule"/>
</dbReference>
<comment type="catalytic activity">
    <reaction evidence="1 5">
        <text>S-ubiquitinyl-[E2 ubiquitin-conjugating enzyme]-L-cysteine + [acceptor protein]-L-lysine = [E2 ubiquitin-conjugating enzyme]-L-cysteine + N(6)-ubiquitinyl-[acceptor protein]-L-lysine.</text>
        <dbReference type="EC" id="2.3.2.27"/>
    </reaction>
</comment>
<keyword evidence="5" id="KW-0863">Zinc-finger</keyword>
<dbReference type="GO" id="GO:0061630">
    <property type="term" value="F:ubiquitin protein ligase activity"/>
    <property type="evidence" value="ECO:0007669"/>
    <property type="project" value="UniProtKB-UniRule"/>
</dbReference>
<dbReference type="Proteomes" id="UP000678393">
    <property type="component" value="Unassembled WGS sequence"/>
</dbReference>
<dbReference type="GO" id="GO:0005737">
    <property type="term" value="C:cytoplasm"/>
    <property type="evidence" value="ECO:0007669"/>
    <property type="project" value="UniProtKB-SubCell"/>
</dbReference>
<evidence type="ECO:0000256" key="1">
    <source>
        <dbReference type="ARBA" id="ARBA00000900"/>
    </source>
</evidence>
<gene>
    <name evidence="7" type="ORF">CUNI_LOCUS16214</name>
</gene>
<dbReference type="EC" id="2.3.2.27" evidence="5"/>
<keyword evidence="5" id="KW-0963">Cytoplasm</keyword>
<dbReference type="OrthoDB" id="6275406at2759"/>
<dbReference type="PANTHER" id="PTHR12622">
    <property type="entry name" value="DELTEX-RELATED"/>
    <property type="match status" value="1"/>
</dbReference>
<protein>
    <recommendedName>
        <fullName evidence="5">E3 ubiquitin-protein ligase</fullName>
        <ecNumber evidence="5">2.3.2.27</ecNumber>
    </recommendedName>
</protein>
<comment type="caution">
    <text evidence="7">The sequence shown here is derived from an EMBL/GenBank/DDBJ whole genome shotgun (WGS) entry which is preliminary data.</text>
</comment>
<feature type="domain" description="Deltex C-terminal" evidence="6">
    <location>
        <begin position="3"/>
        <end position="92"/>
    </location>
</feature>
<dbReference type="Pfam" id="PF18102">
    <property type="entry name" value="DTC"/>
    <property type="match status" value="1"/>
</dbReference>
<dbReference type="InterPro" id="IPR039398">
    <property type="entry name" value="Deltex_fam"/>
</dbReference>
<comment type="pathway">
    <text evidence="2 5">Protein modification; protein ubiquitination.</text>
</comment>
<name>A0A8S3ZTY6_9EUPU</name>
<sequence>DCHPHPGKPYDSVVRTAYLPANSFGYQVLVRLRLAFIRNLIFTIGYSESRNKDDVIVWDGISHKTRLHGKKYGYPDPDYLSRVTLELSTKGVQLSVLTPSENEKLSEFVRCIKQFKHFSDLE</sequence>
<organism evidence="7 8">
    <name type="scientific">Candidula unifasciata</name>
    <dbReference type="NCBI Taxonomy" id="100452"/>
    <lineage>
        <taxon>Eukaryota</taxon>
        <taxon>Metazoa</taxon>
        <taxon>Spiralia</taxon>
        <taxon>Lophotrochozoa</taxon>
        <taxon>Mollusca</taxon>
        <taxon>Gastropoda</taxon>
        <taxon>Heterobranchia</taxon>
        <taxon>Euthyneura</taxon>
        <taxon>Panpulmonata</taxon>
        <taxon>Eupulmonata</taxon>
        <taxon>Stylommatophora</taxon>
        <taxon>Helicina</taxon>
        <taxon>Helicoidea</taxon>
        <taxon>Geomitridae</taxon>
        <taxon>Candidula</taxon>
    </lineage>
</organism>
<dbReference type="Gene3D" id="3.30.390.130">
    <property type="match status" value="1"/>
</dbReference>
<evidence type="ECO:0000256" key="2">
    <source>
        <dbReference type="ARBA" id="ARBA00004906"/>
    </source>
</evidence>
<evidence type="ECO:0000256" key="3">
    <source>
        <dbReference type="ARBA" id="ARBA00022679"/>
    </source>
</evidence>
<accession>A0A8S3ZTY6</accession>
<dbReference type="GO" id="GO:0007219">
    <property type="term" value="P:Notch signaling pathway"/>
    <property type="evidence" value="ECO:0007669"/>
    <property type="project" value="InterPro"/>
</dbReference>
<keyword evidence="4 5" id="KW-0479">Metal-binding</keyword>
<evidence type="ECO:0000313" key="8">
    <source>
        <dbReference type="Proteomes" id="UP000678393"/>
    </source>
</evidence>
<dbReference type="InterPro" id="IPR039396">
    <property type="entry name" value="Deltex_C"/>
</dbReference>
<proteinExistence type="inferred from homology"/>
<evidence type="ECO:0000256" key="4">
    <source>
        <dbReference type="ARBA" id="ARBA00022723"/>
    </source>
</evidence>
<dbReference type="EMBL" id="CAJHNH020004179">
    <property type="protein sequence ID" value="CAG5130656.1"/>
    <property type="molecule type" value="Genomic_DNA"/>
</dbReference>
<dbReference type="GO" id="GO:0008270">
    <property type="term" value="F:zinc ion binding"/>
    <property type="evidence" value="ECO:0007669"/>
    <property type="project" value="UniProtKB-KW"/>
</dbReference>
<dbReference type="InterPro" id="IPR039399">
    <property type="entry name" value="Deltex_C_sf"/>
</dbReference>
<evidence type="ECO:0000256" key="5">
    <source>
        <dbReference type="RuleBase" id="RU367105"/>
    </source>
</evidence>
<evidence type="ECO:0000313" key="7">
    <source>
        <dbReference type="EMBL" id="CAG5130656.1"/>
    </source>
</evidence>
<feature type="non-terminal residue" evidence="7">
    <location>
        <position position="1"/>
    </location>
</feature>
<evidence type="ECO:0000259" key="6">
    <source>
        <dbReference type="Pfam" id="PF18102"/>
    </source>
</evidence>
<dbReference type="AlphaFoldDB" id="A0A8S3ZTY6"/>
<reference evidence="7" key="1">
    <citation type="submission" date="2021-04" db="EMBL/GenBank/DDBJ databases">
        <authorList>
            <consortium name="Molecular Ecology Group"/>
        </authorList>
    </citation>
    <scope>NUCLEOTIDE SEQUENCE</scope>
</reference>
<keyword evidence="5" id="KW-0862">Zinc</keyword>
<keyword evidence="3 5" id="KW-0808">Transferase</keyword>
<keyword evidence="8" id="KW-1185">Reference proteome</keyword>
<comment type="subcellular location">
    <subcellularLocation>
        <location evidence="5">Cytoplasm</location>
    </subcellularLocation>
</comment>